<comment type="similarity">
    <text evidence="2">Belongs to the Toll-like receptor family.</text>
</comment>
<dbReference type="InterPro" id="IPR000483">
    <property type="entry name" value="Cys-rich_flank_reg_C"/>
</dbReference>
<comment type="caution">
    <text evidence="14">The sequence shown here is derived from an EMBL/GenBank/DDBJ whole genome shotgun (WGS) entry which is preliminary data.</text>
</comment>
<sequence length="1053" mass="118976">MDVISFLIGLMLLVCSISCSTASPSEYYSRTKFCPDRSICNCVFVQNDYEIECPTFDPSIIVKVKPTTYVQIECLTLNESVYKQLAPMEVGDIPRVQFSRCPLPMGGSSLMTILNRLGMRKTRSLMFLTYGADLGSSLVRQHLSGFTDLEQLRLSGNGLSELPEDLFNDVGNITWLDLRSNKVHLPVNIFRSLKKLEYLELGYNNLKTLEPGVFKYQQRLKNLNLWGNNLQHLTKEAFEGVSSLLELDMSSNNIETLQPDVFSYLTNLTAINLSANKFRELPYGLFENNKNLVQLRMIENRVDLETLPNGFLSGLTALEEVNIKCGLSSVPGDLFSGSLRIKNLSLAWNKLATLPVEIFSNQSNLLDLDLSGNGLIQLDNGLFDSMNALLVLKLSYNNLTMISGVLFHGLHSVQEIHLDNNQLKTIHHLAFTTTTKVRNLQLQNNHLSFLNEDEDGTRSLDLQIGSPFQFLEGLQTLNLRNNEIITILSDWIIINNNLKELDLSFNNISSVTFEGLQFFSEGATINLSQNAIRDLDFRDYRVILGQNVTKMATVILNNNPLTCDCRMFHFIEYIHLKGRQPILIEADQLKCASPERMSGKSVTELQLIDIVCPLDPPNSSIKHCPSQCECFVRPYDRVMAINCSNANLKFVPKIPDISNRGLAFTELYIENNNITELPDLSRGAYSFVSVIRARNNSIKAIKRDNIPPKLKLLDISYNEIKWMNNSVYSRLNKTSELQHIEMGHNPWVCDCAAKGLFAFMKLNAAKIKDLNNVVCMDGQPLVHVDDICSEDETIIVALSVVLALLGLFVGILAALYYKYQQEIKVWMYAHNWCSWFVTEEELDKEKKYDAFISYSHKDVDFVTEHVVPELENGTPSFKLCLHERDWVAGEFITESIARSVEDSRRTVVILSPNFLESIWGKMEFQVAHKNAITEGRVRVIVVIYGDIGDIENLDPALKSYLKTNTYIKWGDPWFWKKLRYAMPHPNGYKSKGLVKSTLKSSVDDKLELIKPVAVTPPLATPPAELAGQKFTNSLNGHVNGAFIINTNAKQSDV</sequence>
<dbReference type="PROSITE" id="PS50104">
    <property type="entry name" value="TIR"/>
    <property type="match status" value="1"/>
</dbReference>
<evidence type="ECO:0000313" key="15">
    <source>
        <dbReference type="Proteomes" id="UP001151699"/>
    </source>
</evidence>
<dbReference type="Gene3D" id="3.80.10.10">
    <property type="entry name" value="Ribonuclease Inhibitor"/>
    <property type="match status" value="3"/>
</dbReference>
<comment type="subcellular location">
    <subcellularLocation>
        <location evidence="1">Membrane</location>
        <topology evidence="1">Single-pass type I membrane protein</topology>
    </subcellularLocation>
</comment>
<dbReference type="GO" id="GO:0045087">
    <property type="term" value="P:innate immune response"/>
    <property type="evidence" value="ECO:0007669"/>
    <property type="project" value="TreeGrafter"/>
</dbReference>
<evidence type="ECO:0000256" key="10">
    <source>
        <dbReference type="ARBA" id="ARBA00023180"/>
    </source>
</evidence>
<dbReference type="AlphaFoldDB" id="A0A9Q0MWR3"/>
<keyword evidence="10" id="KW-0325">Glycoprotein</keyword>
<evidence type="ECO:0000256" key="5">
    <source>
        <dbReference type="ARBA" id="ARBA00022729"/>
    </source>
</evidence>
<protein>
    <submittedName>
        <fullName evidence="14">Protein toll</fullName>
    </submittedName>
</protein>
<evidence type="ECO:0000256" key="3">
    <source>
        <dbReference type="ARBA" id="ARBA00022614"/>
    </source>
</evidence>
<dbReference type="InterPro" id="IPR035897">
    <property type="entry name" value="Toll_tir_struct_dom_sf"/>
</dbReference>
<dbReference type="SMART" id="SM00255">
    <property type="entry name" value="TIR"/>
    <property type="match status" value="1"/>
</dbReference>
<evidence type="ECO:0000256" key="11">
    <source>
        <dbReference type="SAM" id="Phobius"/>
    </source>
</evidence>
<dbReference type="GO" id="GO:0007165">
    <property type="term" value="P:signal transduction"/>
    <property type="evidence" value="ECO:0007669"/>
    <property type="project" value="InterPro"/>
</dbReference>
<dbReference type="PRINTS" id="PR01537">
    <property type="entry name" value="INTRLKN1R1F"/>
</dbReference>
<gene>
    <name evidence="14" type="primary">Tl_1</name>
    <name evidence="14" type="ORF">Bhyg_11231</name>
</gene>
<dbReference type="InterPro" id="IPR001611">
    <property type="entry name" value="Leu-rich_rpt"/>
</dbReference>
<keyword evidence="15" id="KW-1185">Reference proteome</keyword>
<organism evidence="14 15">
    <name type="scientific">Pseudolycoriella hygida</name>
    <dbReference type="NCBI Taxonomy" id="35572"/>
    <lineage>
        <taxon>Eukaryota</taxon>
        <taxon>Metazoa</taxon>
        <taxon>Ecdysozoa</taxon>
        <taxon>Arthropoda</taxon>
        <taxon>Hexapoda</taxon>
        <taxon>Insecta</taxon>
        <taxon>Pterygota</taxon>
        <taxon>Neoptera</taxon>
        <taxon>Endopterygota</taxon>
        <taxon>Diptera</taxon>
        <taxon>Nematocera</taxon>
        <taxon>Sciaroidea</taxon>
        <taxon>Sciaridae</taxon>
        <taxon>Pseudolycoriella</taxon>
    </lineage>
</organism>
<feature type="chain" id="PRO_5040258550" evidence="12">
    <location>
        <begin position="23"/>
        <end position="1053"/>
    </location>
</feature>
<evidence type="ECO:0000256" key="7">
    <source>
        <dbReference type="ARBA" id="ARBA00022989"/>
    </source>
</evidence>
<feature type="transmembrane region" description="Helical" evidence="11">
    <location>
        <begin position="794"/>
        <end position="817"/>
    </location>
</feature>
<dbReference type="FunFam" id="3.40.50.10140:FF:000020">
    <property type="entry name" value="Blast:Protein toll"/>
    <property type="match status" value="1"/>
</dbReference>
<dbReference type="Pfam" id="PF00560">
    <property type="entry name" value="LRR_1"/>
    <property type="match status" value="1"/>
</dbReference>
<evidence type="ECO:0000256" key="1">
    <source>
        <dbReference type="ARBA" id="ARBA00004479"/>
    </source>
</evidence>
<evidence type="ECO:0000256" key="4">
    <source>
        <dbReference type="ARBA" id="ARBA00022692"/>
    </source>
</evidence>
<dbReference type="GO" id="GO:0038023">
    <property type="term" value="F:signaling receptor activity"/>
    <property type="evidence" value="ECO:0007669"/>
    <property type="project" value="TreeGrafter"/>
</dbReference>
<keyword evidence="9" id="KW-0675">Receptor</keyword>
<evidence type="ECO:0000256" key="2">
    <source>
        <dbReference type="ARBA" id="ARBA00009634"/>
    </source>
</evidence>
<dbReference type="PANTHER" id="PTHR24365">
    <property type="entry name" value="TOLL-LIKE RECEPTOR"/>
    <property type="match status" value="1"/>
</dbReference>
<reference evidence="14" key="1">
    <citation type="submission" date="2022-07" db="EMBL/GenBank/DDBJ databases">
        <authorList>
            <person name="Trinca V."/>
            <person name="Uliana J.V.C."/>
            <person name="Torres T.T."/>
            <person name="Ward R.J."/>
            <person name="Monesi N."/>
        </authorList>
    </citation>
    <scope>NUCLEOTIDE SEQUENCE</scope>
    <source>
        <strain evidence="14">HSMRA1968</strain>
        <tissue evidence="14">Whole embryos</tissue>
    </source>
</reference>
<dbReference type="PANTHER" id="PTHR24365:SF541">
    <property type="entry name" value="PROTEIN TOLL-RELATED"/>
    <property type="match status" value="1"/>
</dbReference>
<keyword evidence="5 12" id="KW-0732">Signal</keyword>
<dbReference type="SUPFAM" id="SSF52058">
    <property type="entry name" value="L domain-like"/>
    <property type="match status" value="2"/>
</dbReference>
<keyword evidence="8 11" id="KW-0472">Membrane</keyword>
<keyword evidence="6" id="KW-0677">Repeat</keyword>
<proteinExistence type="inferred from homology"/>
<evidence type="ECO:0000256" key="9">
    <source>
        <dbReference type="ARBA" id="ARBA00023170"/>
    </source>
</evidence>
<dbReference type="SUPFAM" id="SSF52200">
    <property type="entry name" value="Toll/Interleukin receptor TIR domain"/>
    <property type="match status" value="1"/>
</dbReference>
<name>A0A9Q0MWR3_9DIPT</name>
<dbReference type="SMART" id="SM00364">
    <property type="entry name" value="LRR_BAC"/>
    <property type="match status" value="6"/>
</dbReference>
<feature type="signal peptide" evidence="12">
    <location>
        <begin position="1"/>
        <end position="22"/>
    </location>
</feature>
<dbReference type="PROSITE" id="PS51450">
    <property type="entry name" value="LRR"/>
    <property type="match status" value="2"/>
</dbReference>
<evidence type="ECO:0000256" key="8">
    <source>
        <dbReference type="ARBA" id="ARBA00023136"/>
    </source>
</evidence>
<evidence type="ECO:0000313" key="14">
    <source>
        <dbReference type="EMBL" id="KAJ6638495.1"/>
    </source>
</evidence>
<feature type="domain" description="TIR" evidence="13">
    <location>
        <begin position="846"/>
        <end position="982"/>
    </location>
</feature>
<evidence type="ECO:0000259" key="13">
    <source>
        <dbReference type="PROSITE" id="PS50104"/>
    </source>
</evidence>
<evidence type="ECO:0000256" key="12">
    <source>
        <dbReference type="SAM" id="SignalP"/>
    </source>
</evidence>
<accession>A0A9Q0MWR3</accession>
<keyword evidence="4 11" id="KW-0812">Transmembrane</keyword>
<keyword evidence="7 11" id="KW-1133">Transmembrane helix</keyword>
<dbReference type="Pfam" id="PF13855">
    <property type="entry name" value="LRR_8"/>
    <property type="match status" value="2"/>
</dbReference>
<dbReference type="SMART" id="SM00369">
    <property type="entry name" value="LRR_TYP"/>
    <property type="match status" value="13"/>
</dbReference>
<keyword evidence="3" id="KW-0433">Leucine-rich repeat</keyword>
<dbReference type="Proteomes" id="UP001151699">
    <property type="component" value="Chromosome X"/>
</dbReference>
<dbReference type="Pfam" id="PF01582">
    <property type="entry name" value="TIR"/>
    <property type="match status" value="1"/>
</dbReference>
<dbReference type="Gene3D" id="3.40.50.10140">
    <property type="entry name" value="Toll/interleukin-1 receptor homology (TIR) domain"/>
    <property type="match status" value="1"/>
</dbReference>
<dbReference type="OrthoDB" id="1421090at2759"/>
<dbReference type="EMBL" id="WJQU01000003">
    <property type="protein sequence ID" value="KAJ6638495.1"/>
    <property type="molecule type" value="Genomic_DNA"/>
</dbReference>
<dbReference type="InterPro" id="IPR003591">
    <property type="entry name" value="Leu-rich_rpt_typical-subtyp"/>
</dbReference>
<dbReference type="InterPro" id="IPR032675">
    <property type="entry name" value="LRR_dom_sf"/>
</dbReference>
<dbReference type="SMART" id="SM00082">
    <property type="entry name" value="LRRCT"/>
    <property type="match status" value="2"/>
</dbReference>
<dbReference type="FunFam" id="3.80.10.10:FF:001164">
    <property type="entry name" value="GH01279p"/>
    <property type="match status" value="1"/>
</dbReference>
<evidence type="ECO:0000256" key="6">
    <source>
        <dbReference type="ARBA" id="ARBA00022737"/>
    </source>
</evidence>
<dbReference type="GO" id="GO:0005886">
    <property type="term" value="C:plasma membrane"/>
    <property type="evidence" value="ECO:0007669"/>
    <property type="project" value="TreeGrafter"/>
</dbReference>
<dbReference type="InterPro" id="IPR000157">
    <property type="entry name" value="TIR_dom"/>
</dbReference>